<protein>
    <submittedName>
        <fullName evidence="4">DUF4124 domain-containing protein</fullName>
    </submittedName>
</protein>
<evidence type="ECO:0000256" key="2">
    <source>
        <dbReference type="SAM" id="SignalP"/>
    </source>
</evidence>
<evidence type="ECO:0000313" key="5">
    <source>
        <dbReference type="Proteomes" id="UP000541185"/>
    </source>
</evidence>
<keyword evidence="2" id="KW-0732">Signal</keyword>
<dbReference type="RefSeq" id="WP_169422576.1">
    <property type="nucleotide sequence ID" value="NZ_JABBFX010000004.1"/>
</dbReference>
<organism evidence="4 5">
    <name type="scientific">Ramlibacter agri</name>
    <dbReference type="NCBI Taxonomy" id="2728837"/>
    <lineage>
        <taxon>Bacteria</taxon>
        <taxon>Pseudomonadati</taxon>
        <taxon>Pseudomonadota</taxon>
        <taxon>Betaproteobacteria</taxon>
        <taxon>Burkholderiales</taxon>
        <taxon>Comamonadaceae</taxon>
        <taxon>Ramlibacter</taxon>
    </lineage>
</organism>
<sequence length="158" mass="16927">MKATRLVLAALLCTAPLLASAQWIWLDKDGRKVFSDQAPPPEIAPNRILKQAGQRAPAADAAPVAAATAATPTGKDKDLEAKKKEGDAAAAAKKKGDEEKVAQAKSDNCARAKSGKATYESGTRVVRTNDKGEREYLNDEERAREMKRLDGIIATDCH</sequence>
<feature type="compositionally biased region" description="Low complexity" evidence="1">
    <location>
        <begin position="56"/>
        <end position="73"/>
    </location>
</feature>
<gene>
    <name evidence="4" type="ORF">HHL11_31145</name>
</gene>
<name>A0A848HB41_9BURK</name>
<evidence type="ECO:0000313" key="4">
    <source>
        <dbReference type="EMBL" id="NML48246.1"/>
    </source>
</evidence>
<dbReference type="EMBL" id="JABBFX010000004">
    <property type="protein sequence ID" value="NML48246.1"/>
    <property type="molecule type" value="Genomic_DNA"/>
</dbReference>
<feature type="compositionally biased region" description="Basic and acidic residues" evidence="1">
    <location>
        <begin position="74"/>
        <end position="87"/>
    </location>
</feature>
<dbReference type="AlphaFoldDB" id="A0A848HB41"/>
<reference evidence="4 5" key="1">
    <citation type="submission" date="2020-04" db="EMBL/GenBank/DDBJ databases">
        <title>Ramlibacter sp. G-1-2-2 isolated from soil.</title>
        <authorList>
            <person name="Dahal R.H."/>
        </authorList>
    </citation>
    <scope>NUCLEOTIDE SEQUENCE [LARGE SCALE GENOMIC DNA]</scope>
    <source>
        <strain evidence="4 5">G-1-2-2</strain>
    </source>
</reference>
<comment type="caution">
    <text evidence="4">The sequence shown here is derived from an EMBL/GenBank/DDBJ whole genome shotgun (WGS) entry which is preliminary data.</text>
</comment>
<feature type="region of interest" description="Disordered" evidence="1">
    <location>
        <begin position="51"/>
        <end position="124"/>
    </location>
</feature>
<evidence type="ECO:0000259" key="3">
    <source>
        <dbReference type="Pfam" id="PF13511"/>
    </source>
</evidence>
<keyword evidence="5" id="KW-1185">Reference proteome</keyword>
<evidence type="ECO:0000256" key="1">
    <source>
        <dbReference type="SAM" id="MobiDB-lite"/>
    </source>
</evidence>
<dbReference type="Proteomes" id="UP000541185">
    <property type="component" value="Unassembled WGS sequence"/>
</dbReference>
<feature type="signal peptide" evidence="2">
    <location>
        <begin position="1"/>
        <end position="21"/>
    </location>
</feature>
<dbReference type="InterPro" id="IPR025392">
    <property type="entry name" value="DUF4124"/>
</dbReference>
<dbReference type="Pfam" id="PF13511">
    <property type="entry name" value="DUF4124"/>
    <property type="match status" value="1"/>
</dbReference>
<feature type="chain" id="PRO_5033011150" evidence="2">
    <location>
        <begin position="22"/>
        <end position="158"/>
    </location>
</feature>
<proteinExistence type="predicted"/>
<feature type="domain" description="DUF4124" evidence="3">
    <location>
        <begin position="9"/>
        <end position="63"/>
    </location>
</feature>
<accession>A0A848HB41</accession>